<dbReference type="EMBL" id="KV440977">
    <property type="protein sequence ID" value="OAD75599.1"/>
    <property type="molecule type" value="Genomic_DNA"/>
</dbReference>
<gene>
    <name evidence="1" type="ORF">PHYBLDRAFT_166830</name>
</gene>
<dbReference type="Proteomes" id="UP000077315">
    <property type="component" value="Unassembled WGS sequence"/>
</dbReference>
<protein>
    <submittedName>
        <fullName evidence="1">Uncharacterized protein</fullName>
    </submittedName>
</protein>
<dbReference type="InParanoid" id="A0A167NBG9"/>
<dbReference type="AlphaFoldDB" id="A0A167NBG9"/>
<dbReference type="GeneID" id="28996409"/>
<sequence>MINNPKNYVCVFPRTKSAKSTQYIYIKIEVTRQNVLREINEVYIYELKKLVYKLNSDALVLWHNYKSDEVFDIFVGLDYRTSRNGSLPNRGPKYSILLCVMTICMHIVSTKIKMKLVHYKENNISIRKSMLLQRSWKTLEEYTHVLGFFELNNYEDRKKGNNVATDRESCLNSLLSIEIYKLVPREYFKAERK</sequence>
<proteinExistence type="predicted"/>
<reference evidence="2" key="1">
    <citation type="submission" date="2015-06" db="EMBL/GenBank/DDBJ databases">
        <title>Expansion of signal transduction pathways in fungi by whole-genome duplication.</title>
        <authorList>
            <consortium name="DOE Joint Genome Institute"/>
            <person name="Corrochano L.M."/>
            <person name="Kuo A."/>
            <person name="Marcet-Houben M."/>
            <person name="Polaino S."/>
            <person name="Salamov A."/>
            <person name="Villalobos J.M."/>
            <person name="Alvarez M.I."/>
            <person name="Avalos J."/>
            <person name="Benito E.P."/>
            <person name="Benoit I."/>
            <person name="Burger G."/>
            <person name="Camino L.P."/>
            <person name="Canovas D."/>
            <person name="Cerda-Olmedo E."/>
            <person name="Cheng J.-F."/>
            <person name="Dominguez A."/>
            <person name="Elias M."/>
            <person name="Eslava A.P."/>
            <person name="Glaser F."/>
            <person name="Grimwood J."/>
            <person name="Gutierrez G."/>
            <person name="Heitman J."/>
            <person name="Henrissat B."/>
            <person name="Iturriaga E.A."/>
            <person name="Lang B.F."/>
            <person name="Lavin J.L."/>
            <person name="Lee S."/>
            <person name="Li W."/>
            <person name="Lindquist E."/>
            <person name="Lopez-Garcia S."/>
            <person name="Luque E.M."/>
            <person name="Marcos A.T."/>
            <person name="Martin J."/>
            <person name="McCluskey K."/>
            <person name="Medina H.R."/>
            <person name="Miralles-Duran A."/>
            <person name="Miyazaki A."/>
            <person name="Munoz-Torres E."/>
            <person name="Oguiza J.A."/>
            <person name="Ohm R."/>
            <person name="Olmedo M."/>
            <person name="Orejas M."/>
            <person name="Ortiz-Castellanos L."/>
            <person name="Pisabarro A.G."/>
            <person name="Rodriguez-Romero J."/>
            <person name="Ruiz-Herrera J."/>
            <person name="Ruiz-Vazquez R."/>
            <person name="Sanz C."/>
            <person name="Schackwitz W."/>
            <person name="Schmutz J."/>
            <person name="Shahriari M."/>
            <person name="Shelest E."/>
            <person name="Silva-Franco F."/>
            <person name="Soanes D."/>
            <person name="Syed K."/>
            <person name="Tagua V.G."/>
            <person name="Talbot N.J."/>
            <person name="Thon M."/>
            <person name="De vries R.P."/>
            <person name="Wiebenga A."/>
            <person name="Yadav J.S."/>
            <person name="Braun E.L."/>
            <person name="Baker S."/>
            <person name="Garre V."/>
            <person name="Horwitz B."/>
            <person name="Torres-Martinez S."/>
            <person name="Idnurm A."/>
            <person name="Herrera-Estrella A."/>
            <person name="Gabaldon T."/>
            <person name="Grigoriev I.V."/>
        </authorList>
    </citation>
    <scope>NUCLEOTIDE SEQUENCE [LARGE SCALE GENOMIC DNA]</scope>
    <source>
        <strain evidence="2">NRRL 1555(-)</strain>
    </source>
</reference>
<organism evidence="1 2">
    <name type="scientific">Phycomyces blakesleeanus (strain ATCC 8743b / DSM 1359 / FGSC 10004 / NBRC 33097 / NRRL 1555)</name>
    <dbReference type="NCBI Taxonomy" id="763407"/>
    <lineage>
        <taxon>Eukaryota</taxon>
        <taxon>Fungi</taxon>
        <taxon>Fungi incertae sedis</taxon>
        <taxon>Mucoromycota</taxon>
        <taxon>Mucoromycotina</taxon>
        <taxon>Mucoromycetes</taxon>
        <taxon>Mucorales</taxon>
        <taxon>Phycomycetaceae</taxon>
        <taxon>Phycomyces</taxon>
    </lineage>
</organism>
<evidence type="ECO:0000313" key="2">
    <source>
        <dbReference type="Proteomes" id="UP000077315"/>
    </source>
</evidence>
<dbReference type="VEuPathDB" id="FungiDB:PHYBLDRAFT_166830"/>
<evidence type="ECO:0000313" key="1">
    <source>
        <dbReference type="EMBL" id="OAD75599.1"/>
    </source>
</evidence>
<dbReference type="RefSeq" id="XP_018293639.1">
    <property type="nucleotide sequence ID" value="XM_018435503.1"/>
</dbReference>
<accession>A0A167NBG9</accession>
<name>A0A167NBG9_PHYB8</name>
<keyword evidence="2" id="KW-1185">Reference proteome</keyword>